<dbReference type="InterPro" id="IPR036388">
    <property type="entry name" value="WH-like_DNA-bd_sf"/>
</dbReference>
<proteinExistence type="predicted"/>
<evidence type="ECO:0000313" key="2">
    <source>
        <dbReference type="Proteomes" id="UP000289856"/>
    </source>
</evidence>
<evidence type="ECO:0000313" key="1">
    <source>
        <dbReference type="EMBL" id="BBI30749.1"/>
    </source>
</evidence>
<organism evidence="1 2">
    <name type="scientific">Cohnella abietis</name>
    <dbReference type="NCBI Taxonomy" id="2507935"/>
    <lineage>
        <taxon>Bacteria</taxon>
        <taxon>Bacillati</taxon>
        <taxon>Bacillota</taxon>
        <taxon>Bacilli</taxon>
        <taxon>Bacillales</taxon>
        <taxon>Paenibacillaceae</taxon>
        <taxon>Cohnella</taxon>
    </lineage>
</organism>
<gene>
    <name evidence="1" type="ORF">KCTCHS21_01480</name>
</gene>
<protein>
    <recommendedName>
        <fullName evidence="3">Helix-turn-helix domain-containing protein</fullName>
    </recommendedName>
</protein>
<evidence type="ECO:0008006" key="3">
    <source>
        <dbReference type="Google" id="ProtNLM"/>
    </source>
</evidence>
<dbReference type="Proteomes" id="UP000289856">
    <property type="component" value="Chromosome"/>
</dbReference>
<dbReference type="EMBL" id="AP019400">
    <property type="protein sequence ID" value="BBI30749.1"/>
    <property type="molecule type" value="Genomic_DNA"/>
</dbReference>
<dbReference type="Gene3D" id="1.10.10.10">
    <property type="entry name" value="Winged helix-like DNA-binding domain superfamily/Winged helix DNA-binding domain"/>
    <property type="match status" value="1"/>
</dbReference>
<sequence>MNDRLLNMTELMQKLGIASRKTIYNWRKQGMPTFQVSKGNPRFDFNEVKNWMKNKTFVERNDRNE</sequence>
<accession>A0A3T1CY97</accession>
<dbReference type="SUPFAM" id="SSF46955">
    <property type="entry name" value="Putative DNA-binding domain"/>
    <property type="match status" value="1"/>
</dbReference>
<reference evidence="1 2" key="1">
    <citation type="submission" date="2019-01" db="EMBL/GenBank/DDBJ databases">
        <title>Complete genome sequence of Cohnella hallensis HS21 isolated from Korean fir (Abies koreana) rhizospheric soil.</title>
        <authorList>
            <person name="Jiang L."/>
            <person name="Kang S.W."/>
            <person name="Kim S."/>
            <person name="Jung J."/>
            <person name="Kim C.Y."/>
            <person name="Kim D.H."/>
            <person name="Kim S.W."/>
            <person name="Lee J."/>
        </authorList>
    </citation>
    <scope>NUCLEOTIDE SEQUENCE [LARGE SCALE GENOMIC DNA]</scope>
    <source>
        <strain evidence="1 2">HS21</strain>
    </source>
</reference>
<name>A0A3T1CY97_9BACL</name>
<dbReference type="InterPro" id="IPR009061">
    <property type="entry name" value="DNA-bd_dom_put_sf"/>
</dbReference>
<dbReference type="KEGG" id="cohn:KCTCHS21_01480"/>
<dbReference type="AlphaFoldDB" id="A0A3T1CY97"/>
<keyword evidence="2" id="KW-1185">Reference proteome</keyword>